<dbReference type="Proteomes" id="UP001148189">
    <property type="component" value="Unassembled WGS sequence"/>
</dbReference>
<accession>A0ABT5NEB5</accession>
<evidence type="ECO:0000313" key="3">
    <source>
        <dbReference type="Proteomes" id="UP001148189"/>
    </source>
</evidence>
<proteinExistence type="predicted"/>
<sequence>MNDNAELKRLAEQRSHGQMVCSAKDVLDLLDERDQIKAENEALRKEIDKLREDRDGLLEAGAHLL</sequence>
<dbReference type="EMBL" id="JAMDHD010000020">
    <property type="protein sequence ID" value="MDD0985764.1"/>
    <property type="molecule type" value="Genomic_DNA"/>
</dbReference>
<keyword evidence="3" id="KW-1185">Reference proteome</keyword>
<dbReference type="RefSeq" id="WP_273865828.1">
    <property type="nucleotide sequence ID" value="NZ_JAMDHD010000020.1"/>
</dbReference>
<evidence type="ECO:0000256" key="1">
    <source>
        <dbReference type="SAM" id="Coils"/>
    </source>
</evidence>
<comment type="caution">
    <text evidence="2">The sequence shown here is derived from an EMBL/GenBank/DDBJ whole genome shotgun (WGS) entry which is preliminary data.</text>
</comment>
<protein>
    <submittedName>
        <fullName evidence="2">Uncharacterized protein</fullName>
    </submittedName>
</protein>
<keyword evidence="1" id="KW-0175">Coiled coil</keyword>
<organism evidence="2 3">
    <name type="scientific">Pseudomonas shahriarae</name>
    <dbReference type="NCBI Taxonomy" id="2745512"/>
    <lineage>
        <taxon>Bacteria</taxon>
        <taxon>Pseudomonadati</taxon>
        <taxon>Pseudomonadota</taxon>
        <taxon>Gammaproteobacteria</taxon>
        <taxon>Pseudomonadales</taxon>
        <taxon>Pseudomonadaceae</taxon>
        <taxon>Pseudomonas</taxon>
    </lineage>
</organism>
<feature type="coiled-coil region" evidence="1">
    <location>
        <begin position="26"/>
        <end position="60"/>
    </location>
</feature>
<reference evidence="2" key="1">
    <citation type="submission" date="2022-05" db="EMBL/GenBank/DDBJ databases">
        <title>Novel Pseudomonas spp. Isolated from a Rainbow Trout Aquaculture Facility.</title>
        <authorList>
            <person name="Testerman T."/>
            <person name="Graf J."/>
        </authorList>
    </citation>
    <scope>NUCLEOTIDE SEQUENCE</scope>
    <source>
        <strain evidence="2">ID1050</strain>
    </source>
</reference>
<evidence type="ECO:0000313" key="2">
    <source>
        <dbReference type="EMBL" id="MDD0985764.1"/>
    </source>
</evidence>
<name>A0ABT5NEB5_9PSED</name>
<gene>
    <name evidence="2" type="ORF">M5G21_12485</name>
</gene>